<proteinExistence type="predicted"/>
<comment type="caution">
    <text evidence="1">The sequence shown here is derived from an EMBL/GenBank/DDBJ whole genome shotgun (WGS) entry which is preliminary data.</text>
</comment>
<protein>
    <submittedName>
        <fullName evidence="1">Uncharacterized protein</fullName>
    </submittedName>
</protein>
<keyword evidence="2" id="KW-1185">Reference proteome</keyword>
<gene>
    <name evidence="1" type="ORF">GHA01_30300</name>
</gene>
<accession>A0ABQ0SIV5</accession>
<name>A0ABQ0SIV5_NOVHA</name>
<sequence length="75" mass="7943">MQGAETARPVTVVAQDDAQGDPVDFNDAGFKHVLPAVFVFMCTYRAFAPAMPDGTGYGQDEINELCMTVEAGGLS</sequence>
<evidence type="ECO:0000313" key="2">
    <source>
        <dbReference type="Proteomes" id="UP000319478"/>
    </source>
</evidence>
<organism evidence="1 2">
    <name type="scientific">Novacetimonas hansenii</name>
    <name type="common">Komagataeibacter hansenii</name>
    <dbReference type="NCBI Taxonomy" id="436"/>
    <lineage>
        <taxon>Bacteria</taxon>
        <taxon>Pseudomonadati</taxon>
        <taxon>Pseudomonadota</taxon>
        <taxon>Alphaproteobacteria</taxon>
        <taxon>Acetobacterales</taxon>
        <taxon>Acetobacteraceae</taxon>
        <taxon>Novacetimonas</taxon>
    </lineage>
</organism>
<reference evidence="1 2" key="1">
    <citation type="submission" date="2019-06" db="EMBL/GenBank/DDBJ databases">
        <title>Whole genome shotgun sequence of Komagataeibacter hansenii NBRC 14820.</title>
        <authorList>
            <person name="Hosoyama A."/>
            <person name="Uohara A."/>
            <person name="Ohji S."/>
            <person name="Ichikawa N."/>
        </authorList>
    </citation>
    <scope>NUCLEOTIDE SEQUENCE [LARGE SCALE GENOMIC DNA]</scope>
    <source>
        <strain evidence="1 2">NBRC 14820</strain>
    </source>
</reference>
<dbReference type="Proteomes" id="UP000319478">
    <property type="component" value="Unassembled WGS sequence"/>
</dbReference>
<evidence type="ECO:0000313" key="1">
    <source>
        <dbReference type="EMBL" id="GEC65181.1"/>
    </source>
</evidence>
<dbReference type="EMBL" id="BJNN01000177">
    <property type="protein sequence ID" value="GEC65181.1"/>
    <property type="molecule type" value="Genomic_DNA"/>
</dbReference>